<dbReference type="PANTHER" id="PTHR47506">
    <property type="entry name" value="TRANSCRIPTIONAL REGULATORY PROTEIN"/>
    <property type="match status" value="1"/>
</dbReference>
<organism evidence="6 7">
    <name type="scientific">Neoroseomonas lacus</name>
    <dbReference type="NCBI Taxonomy" id="287609"/>
    <lineage>
        <taxon>Bacteria</taxon>
        <taxon>Pseudomonadati</taxon>
        <taxon>Pseudomonadota</taxon>
        <taxon>Alphaproteobacteria</taxon>
        <taxon>Acetobacterales</taxon>
        <taxon>Acetobacteraceae</taxon>
        <taxon>Neoroseomonas</taxon>
    </lineage>
</organism>
<dbReference type="SUPFAM" id="SSF46689">
    <property type="entry name" value="Homeodomain-like"/>
    <property type="match status" value="1"/>
</dbReference>
<evidence type="ECO:0000313" key="7">
    <source>
        <dbReference type="Proteomes" id="UP000661507"/>
    </source>
</evidence>
<dbReference type="GO" id="GO:0003677">
    <property type="term" value="F:DNA binding"/>
    <property type="evidence" value="ECO:0007669"/>
    <property type="project" value="UniProtKB-UniRule"/>
</dbReference>
<dbReference type="InterPro" id="IPR001647">
    <property type="entry name" value="HTH_TetR"/>
</dbReference>
<dbReference type="Proteomes" id="UP000661507">
    <property type="component" value="Unassembled WGS sequence"/>
</dbReference>
<dbReference type="InterPro" id="IPR011075">
    <property type="entry name" value="TetR_C"/>
</dbReference>
<dbReference type="AlphaFoldDB" id="A0A917NMI8"/>
<dbReference type="Gene3D" id="1.10.357.10">
    <property type="entry name" value="Tetracycline Repressor, domain 2"/>
    <property type="match status" value="1"/>
</dbReference>
<reference evidence="6" key="1">
    <citation type="journal article" date="2014" name="Int. J. Syst. Evol. Microbiol.">
        <title>Complete genome sequence of Corynebacterium casei LMG S-19264T (=DSM 44701T), isolated from a smear-ripened cheese.</title>
        <authorList>
            <consortium name="US DOE Joint Genome Institute (JGI-PGF)"/>
            <person name="Walter F."/>
            <person name="Albersmeier A."/>
            <person name="Kalinowski J."/>
            <person name="Ruckert C."/>
        </authorList>
    </citation>
    <scope>NUCLEOTIDE SEQUENCE</scope>
    <source>
        <strain evidence="6">CGMCC 1.3617</strain>
    </source>
</reference>
<accession>A0A917NMI8</accession>
<reference evidence="6" key="2">
    <citation type="submission" date="2020-09" db="EMBL/GenBank/DDBJ databases">
        <authorList>
            <person name="Sun Q."/>
            <person name="Zhou Y."/>
        </authorList>
    </citation>
    <scope>NUCLEOTIDE SEQUENCE</scope>
    <source>
        <strain evidence="6">CGMCC 1.3617</strain>
    </source>
</reference>
<dbReference type="PANTHER" id="PTHR47506:SF6">
    <property type="entry name" value="HTH-TYPE TRANSCRIPTIONAL REPRESSOR NEMR"/>
    <property type="match status" value="1"/>
</dbReference>
<dbReference type="SUPFAM" id="SSF48498">
    <property type="entry name" value="Tetracyclin repressor-like, C-terminal domain"/>
    <property type="match status" value="1"/>
</dbReference>
<keyword evidence="7" id="KW-1185">Reference proteome</keyword>
<keyword evidence="2 4" id="KW-0238">DNA-binding</keyword>
<dbReference type="Pfam" id="PF16925">
    <property type="entry name" value="TetR_C_13"/>
    <property type="match status" value="1"/>
</dbReference>
<evidence type="ECO:0000259" key="5">
    <source>
        <dbReference type="PROSITE" id="PS50977"/>
    </source>
</evidence>
<keyword evidence="3" id="KW-0804">Transcription</keyword>
<dbReference type="InterPro" id="IPR009057">
    <property type="entry name" value="Homeodomain-like_sf"/>
</dbReference>
<evidence type="ECO:0000256" key="4">
    <source>
        <dbReference type="PROSITE-ProRule" id="PRU00335"/>
    </source>
</evidence>
<feature type="domain" description="HTH tetR-type" evidence="5">
    <location>
        <begin position="8"/>
        <end position="68"/>
    </location>
</feature>
<evidence type="ECO:0000256" key="1">
    <source>
        <dbReference type="ARBA" id="ARBA00023015"/>
    </source>
</evidence>
<proteinExistence type="predicted"/>
<keyword evidence="1" id="KW-0805">Transcription regulation</keyword>
<gene>
    <name evidence="6" type="ORF">GCM10011320_17870</name>
</gene>
<dbReference type="EMBL" id="BMKW01000004">
    <property type="protein sequence ID" value="GGJ11145.1"/>
    <property type="molecule type" value="Genomic_DNA"/>
</dbReference>
<evidence type="ECO:0000256" key="2">
    <source>
        <dbReference type="ARBA" id="ARBA00023125"/>
    </source>
</evidence>
<comment type="caution">
    <text evidence="6">The sequence shown here is derived from an EMBL/GenBank/DDBJ whole genome shotgun (WGS) entry which is preliminary data.</text>
</comment>
<dbReference type="InterPro" id="IPR036271">
    <property type="entry name" value="Tet_transcr_reg_TetR-rel_C_sf"/>
</dbReference>
<dbReference type="PROSITE" id="PS50977">
    <property type="entry name" value="HTH_TETR_2"/>
    <property type="match status" value="1"/>
</dbReference>
<evidence type="ECO:0000256" key="3">
    <source>
        <dbReference type="ARBA" id="ARBA00023163"/>
    </source>
</evidence>
<feature type="DNA-binding region" description="H-T-H motif" evidence="4">
    <location>
        <begin position="31"/>
        <end position="50"/>
    </location>
</feature>
<protein>
    <submittedName>
        <fullName evidence="6">Transcriptional regulator</fullName>
    </submittedName>
</protein>
<sequence length="196" mass="20454">MLCNMARHSTHDRLLAAGRQSIHAHGFAATGVQEITAAAGVPKGSFYNHFPSKAAFGLAALDSYWADGAALRAPLHATGGPAMERLRAHFRAVAAAGTAQGLECGCLIGNFAIEAPAAGPQIAARVAEIHRDWTAALAGCIAEGAAAGQIRRDLAPDDLARMLLAAWQGSVQRAKVEPHGLAFDAFFRALDRLLAP</sequence>
<dbReference type="Pfam" id="PF00440">
    <property type="entry name" value="TetR_N"/>
    <property type="match status" value="1"/>
</dbReference>
<evidence type="ECO:0000313" key="6">
    <source>
        <dbReference type="EMBL" id="GGJ11145.1"/>
    </source>
</evidence>
<name>A0A917NMI8_9PROT</name>